<evidence type="ECO:0000313" key="4">
    <source>
        <dbReference type="RefSeq" id="XP_052125154.1"/>
    </source>
</evidence>
<sequence length="256" mass="28057">MTSLFGVPLCGTLFVPLVIGAASVLLFWMLSKSKKRLESTVSRDELHKSPGNSFLLSEEKPPREKKKSCGENSNCCGKKDGKSGSCSDKNKVIEIAKVFVDTHSNIAQEFASVLSSQLSAAKVTTELILDCNSETVDLSHHVDGSLCIFLTDISDLNGEKHWLHKSISCLTSGDGDKPLTGMKYTVFIFQSFPSDRSKVEVQRWNTPNKKACKCGPKKKIEENDESCGSKCSDSEEDTSETLTKPVLDLEDIAKLL</sequence>
<accession>A0A9C6U8R0</accession>
<keyword evidence="2" id="KW-0812">Transmembrane</keyword>
<keyword evidence="2" id="KW-0472">Membrane</keyword>
<feature type="region of interest" description="Disordered" evidence="1">
    <location>
        <begin position="219"/>
        <end position="243"/>
    </location>
</feature>
<reference evidence="4" key="1">
    <citation type="submission" date="2025-08" db="UniProtKB">
        <authorList>
            <consortium name="RefSeq"/>
        </authorList>
    </citation>
    <scope>IDENTIFICATION</scope>
    <source>
        <tissue evidence="4">Whole organism</tissue>
    </source>
</reference>
<dbReference type="GeneID" id="113210904"/>
<feature type="transmembrane region" description="Helical" evidence="2">
    <location>
        <begin position="6"/>
        <end position="30"/>
    </location>
</feature>
<keyword evidence="3" id="KW-1185">Reference proteome</keyword>
<dbReference type="RefSeq" id="XP_052125154.1">
    <property type="nucleotide sequence ID" value="XM_052269194.1"/>
</dbReference>
<dbReference type="AlphaFoldDB" id="A0A9C6U8R0"/>
<organism evidence="3 4">
    <name type="scientific">Frankliniella occidentalis</name>
    <name type="common">Western flower thrips</name>
    <name type="synonym">Euthrips occidentalis</name>
    <dbReference type="NCBI Taxonomy" id="133901"/>
    <lineage>
        <taxon>Eukaryota</taxon>
        <taxon>Metazoa</taxon>
        <taxon>Ecdysozoa</taxon>
        <taxon>Arthropoda</taxon>
        <taxon>Hexapoda</taxon>
        <taxon>Insecta</taxon>
        <taxon>Pterygota</taxon>
        <taxon>Neoptera</taxon>
        <taxon>Paraneoptera</taxon>
        <taxon>Thysanoptera</taxon>
        <taxon>Terebrantia</taxon>
        <taxon>Thripoidea</taxon>
        <taxon>Thripidae</taxon>
        <taxon>Frankliniella</taxon>
    </lineage>
</organism>
<dbReference type="Proteomes" id="UP000504606">
    <property type="component" value="Unplaced"/>
</dbReference>
<evidence type="ECO:0000256" key="1">
    <source>
        <dbReference type="SAM" id="MobiDB-lite"/>
    </source>
</evidence>
<evidence type="ECO:0000256" key="2">
    <source>
        <dbReference type="SAM" id="Phobius"/>
    </source>
</evidence>
<protein>
    <submittedName>
        <fullName evidence="4">Uncharacterized protein LOC113210904 isoform X2</fullName>
    </submittedName>
</protein>
<name>A0A9C6U8R0_FRAOC</name>
<evidence type="ECO:0000313" key="3">
    <source>
        <dbReference type="Proteomes" id="UP000504606"/>
    </source>
</evidence>
<feature type="region of interest" description="Disordered" evidence="1">
    <location>
        <begin position="40"/>
        <end position="86"/>
    </location>
</feature>
<feature type="compositionally biased region" description="Basic and acidic residues" evidence="1">
    <location>
        <begin position="77"/>
        <end position="86"/>
    </location>
</feature>
<keyword evidence="2" id="KW-1133">Transmembrane helix</keyword>
<gene>
    <name evidence="4" type="primary">LOC113210904</name>
</gene>
<proteinExistence type="predicted"/>